<protein>
    <submittedName>
        <fullName evidence="1">Uncharacterized protein</fullName>
    </submittedName>
</protein>
<keyword evidence="2" id="KW-1185">Reference proteome</keyword>
<geneLocation type="plasmid" evidence="1 2">
    <name>pDAETH-1</name>
</geneLocation>
<evidence type="ECO:0000313" key="1">
    <source>
        <dbReference type="EMBL" id="BDP43549.1"/>
    </source>
</evidence>
<name>A0ABM8AIB8_9DEIO</name>
<dbReference type="Proteomes" id="UP001064971">
    <property type="component" value="Plasmid pDAETH-1"/>
</dbReference>
<dbReference type="EMBL" id="AP026561">
    <property type="protein sequence ID" value="BDP43549.1"/>
    <property type="molecule type" value="Genomic_DNA"/>
</dbReference>
<reference evidence="1" key="1">
    <citation type="submission" date="2022-07" db="EMBL/GenBank/DDBJ databases">
        <title>Complete Genome Sequence of the Radioresistant Bacterium Deinococcus aetherius ST0316, Isolated from the Air Dust collected in Lower Stratosphere above Japan.</title>
        <authorList>
            <person name="Satoh K."/>
            <person name="Hagiwara K."/>
            <person name="Katsumata K."/>
            <person name="Kubo A."/>
            <person name="Yokobori S."/>
            <person name="Yamagishi A."/>
            <person name="Oono Y."/>
            <person name="Narumi I."/>
        </authorList>
    </citation>
    <scope>NUCLEOTIDE SEQUENCE</scope>
    <source>
        <strain evidence="1">ST0316</strain>
        <plasmid evidence="1">pDAETH-1</plasmid>
    </source>
</reference>
<accession>A0ABM8AIB8</accession>
<keyword evidence="1" id="KW-0614">Plasmid</keyword>
<organism evidence="1 2">
    <name type="scientific">Deinococcus aetherius</name>
    <dbReference type="NCBI Taxonomy" id="200252"/>
    <lineage>
        <taxon>Bacteria</taxon>
        <taxon>Thermotogati</taxon>
        <taxon>Deinococcota</taxon>
        <taxon>Deinococci</taxon>
        <taxon>Deinococcales</taxon>
        <taxon>Deinococcaceae</taxon>
        <taxon>Deinococcus</taxon>
    </lineage>
</organism>
<gene>
    <name evidence="1" type="ORF">DAETH_35180</name>
</gene>
<sequence>MPKSQPLLRRGHDGDKTVAVGEGVSALSQSAQTVLQDASQIGVQPGKRAICDGVTWGPLEADATVRRAA</sequence>
<proteinExistence type="predicted"/>
<evidence type="ECO:0000313" key="2">
    <source>
        <dbReference type="Proteomes" id="UP001064971"/>
    </source>
</evidence>